<sequence>MAEIEYDLNKRATTLEERGLDFEDAPLLFAQAHISREDARQDYGETRIITVGTLHHRMVVMVWTWRDTKRRIISMRYANEREQRRFHPYLG</sequence>
<protein>
    <submittedName>
        <fullName evidence="1">BrnT family toxin</fullName>
    </submittedName>
</protein>
<comment type="caution">
    <text evidence="1">The sequence shown here is derived from an EMBL/GenBank/DDBJ whole genome shotgun (WGS) entry which is preliminary data.</text>
</comment>
<name>A0ABX5IWF4_9GAMM</name>
<accession>A0ABX5IWF4</accession>
<proteinExistence type="predicted"/>
<evidence type="ECO:0000313" key="1">
    <source>
        <dbReference type="EMBL" id="PTL94932.1"/>
    </source>
</evidence>
<dbReference type="InterPro" id="IPR038573">
    <property type="entry name" value="BrnT_sf"/>
</dbReference>
<dbReference type="Pfam" id="PF04365">
    <property type="entry name" value="BrnT_toxin"/>
    <property type="match status" value="1"/>
</dbReference>
<dbReference type="RefSeq" id="WP_108132503.1">
    <property type="nucleotide sequence ID" value="NZ_PXNS01000005.1"/>
</dbReference>
<dbReference type="Proteomes" id="UP000241895">
    <property type="component" value="Unassembled WGS sequence"/>
</dbReference>
<dbReference type="EMBL" id="PXNS01000005">
    <property type="protein sequence ID" value="PTL94932.1"/>
    <property type="molecule type" value="Genomic_DNA"/>
</dbReference>
<keyword evidence="2" id="KW-1185">Reference proteome</keyword>
<organism evidence="1 2">
    <name type="scientific">Halomonas litopenaei</name>
    <dbReference type="NCBI Taxonomy" id="2109328"/>
    <lineage>
        <taxon>Bacteria</taxon>
        <taxon>Pseudomonadati</taxon>
        <taxon>Pseudomonadota</taxon>
        <taxon>Gammaproteobacteria</taxon>
        <taxon>Oceanospirillales</taxon>
        <taxon>Halomonadaceae</taxon>
        <taxon>Halomonas</taxon>
    </lineage>
</organism>
<dbReference type="Gene3D" id="3.10.450.530">
    <property type="entry name" value="Ribonuclease toxin, BrnT, of type II toxin-antitoxin system"/>
    <property type="match status" value="1"/>
</dbReference>
<dbReference type="InterPro" id="IPR007460">
    <property type="entry name" value="BrnT_toxin"/>
</dbReference>
<evidence type="ECO:0000313" key="2">
    <source>
        <dbReference type="Proteomes" id="UP000241895"/>
    </source>
</evidence>
<reference evidence="1 2" key="1">
    <citation type="submission" date="2018-03" db="EMBL/GenBank/DDBJ databases">
        <authorList>
            <person name="Zhou J."/>
            <person name="Li X."/>
            <person name="Xue M."/>
            <person name="Yin J."/>
        </authorList>
    </citation>
    <scope>NUCLEOTIDE SEQUENCE [LARGE SCALE GENOMIC DNA]</scope>
    <source>
        <strain evidence="1 2">SYSU ZJ2214</strain>
    </source>
</reference>
<gene>
    <name evidence="1" type="ORF">C6W88_11345</name>
</gene>